<keyword evidence="2" id="KW-0813">Transport</keyword>
<sequence>MEIWRRNLYVLCGSLFVVMVAMSMIMPFLPLYIQQDFGIDDPHQVTAWAGIIFGANFLTAGLVSPIWGNLADKHGRKIMILRSGYFMSITVALTGFAGSLWQLLALRLINGLVGGIIPASTALVASSVPKERIGWAQGLLQSFITAGTIMGPLFGGVLANQIGFRMIFVVTGSLLLLATLVITFTVKETFVPPEKKDRSSLKEDFQMIFSSKELPALFFVTVMIQFALFSIVPVLPIYISQLVSSEGAKVALWAGIVQAAMGIANVFASPQLGRLGDRFGSQKVLLFALLAAAFLFIPQGLVWTVWQLVVLRFLLGLSLGGLLPSVNALLRRATPAHMVSRVYGYNNSFVSIGSMLGPMIGGFMAGYVSINGVFFMTSAFLFINAGWVYYSFFRNKSVQSTESGIE</sequence>
<name>A0A3M8AJQ4_9BACL</name>
<dbReference type="InterPro" id="IPR036259">
    <property type="entry name" value="MFS_trans_sf"/>
</dbReference>
<feature type="transmembrane region" description="Helical" evidence="7">
    <location>
        <begin position="104"/>
        <end position="126"/>
    </location>
</feature>
<dbReference type="EMBL" id="BJOD01000033">
    <property type="protein sequence ID" value="GED27017.1"/>
    <property type="molecule type" value="Genomic_DNA"/>
</dbReference>
<feature type="transmembrane region" description="Helical" evidence="7">
    <location>
        <begin position="45"/>
        <end position="67"/>
    </location>
</feature>
<feature type="transmembrane region" description="Helical" evidence="7">
    <location>
        <begin position="373"/>
        <end position="393"/>
    </location>
</feature>
<keyword evidence="6 7" id="KW-0472">Membrane</keyword>
<keyword evidence="4 7" id="KW-0812">Transmembrane</keyword>
<dbReference type="PROSITE" id="PS50850">
    <property type="entry name" value="MFS"/>
    <property type="match status" value="1"/>
</dbReference>
<dbReference type="SUPFAM" id="SSF103473">
    <property type="entry name" value="MFS general substrate transporter"/>
    <property type="match status" value="1"/>
</dbReference>
<feature type="transmembrane region" description="Helical" evidence="7">
    <location>
        <begin position="7"/>
        <end position="33"/>
    </location>
</feature>
<dbReference type="Pfam" id="PF07690">
    <property type="entry name" value="MFS_1"/>
    <property type="match status" value="1"/>
</dbReference>
<keyword evidence="12" id="KW-1185">Reference proteome</keyword>
<evidence type="ECO:0000256" key="1">
    <source>
        <dbReference type="ARBA" id="ARBA00004651"/>
    </source>
</evidence>
<evidence type="ECO:0000256" key="5">
    <source>
        <dbReference type="ARBA" id="ARBA00022989"/>
    </source>
</evidence>
<evidence type="ECO:0000313" key="10">
    <source>
        <dbReference type="EMBL" id="RNB51411.1"/>
    </source>
</evidence>
<feature type="transmembrane region" description="Helical" evidence="7">
    <location>
        <begin position="164"/>
        <end position="186"/>
    </location>
</feature>
<feature type="transmembrane region" description="Helical" evidence="7">
    <location>
        <begin position="251"/>
        <end position="272"/>
    </location>
</feature>
<dbReference type="InterPro" id="IPR001958">
    <property type="entry name" value="Tet-R_TetA/multi-R_MdtG-like"/>
</dbReference>
<dbReference type="PRINTS" id="PR01035">
    <property type="entry name" value="TCRTETA"/>
</dbReference>
<evidence type="ECO:0000256" key="7">
    <source>
        <dbReference type="SAM" id="Phobius"/>
    </source>
</evidence>
<accession>A0A3M8AJQ4</accession>
<dbReference type="GO" id="GO:0022857">
    <property type="term" value="F:transmembrane transporter activity"/>
    <property type="evidence" value="ECO:0007669"/>
    <property type="project" value="InterPro"/>
</dbReference>
<comment type="caution">
    <text evidence="10">The sequence shown here is derived from an EMBL/GenBank/DDBJ whole genome shotgun (WGS) entry which is preliminary data.</text>
</comment>
<evidence type="ECO:0000313" key="12">
    <source>
        <dbReference type="Proteomes" id="UP000317180"/>
    </source>
</evidence>
<dbReference type="AlphaFoldDB" id="A0A3M8AJQ4"/>
<proteinExistence type="predicted"/>
<evidence type="ECO:0000313" key="9">
    <source>
        <dbReference type="EMBL" id="GED27017.1"/>
    </source>
</evidence>
<gene>
    <name evidence="9" type="ORF">BAG01nite_31190</name>
    <name evidence="10" type="ORF">EB820_19995</name>
</gene>
<evidence type="ECO:0000256" key="3">
    <source>
        <dbReference type="ARBA" id="ARBA00022475"/>
    </source>
</evidence>
<evidence type="ECO:0000313" key="11">
    <source>
        <dbReference type="Proteomes" id="UP000276178"/>
    </source>
</evidence>
<comment type="subcellular location">
    <subcellularLocation>
        <location evidence="1">Cell membrane</location>
        <topology evidence="1">Multi-pass membrane protein</topology>
    </subcellularLocation>
</comment>
<dbReference type="InterPro" id="IPR005828">
    <property type="entry name" value="MFS_sugar_transport-like"/>
</dbReference>
<dbReference type="OrthoDB" id="65739at2"/>
<feature type="transmembrane region" description="Helical" evidence="7">
    <location>
        <begin position="216"/>
        <end position="239"/>
    </location>
</feature>
<reference evidence="9 12" key="2">
    <citation type="submission" date="2019-06" db="EMBL/GenBank/DDBJ databases">
        <title>Whole genome shotgun sequence of Brevibacillus agri NBRC 15538.</title>
        <authorList>
            <person name="Hosoyama A."/>
            <person name="Uohara A."/>
            <person name="Ohji S."/>
            <person name="Ichikawa N."/>
        </authorList>
    </citation>
    <scope>NUCLEOTIDE SEQUENCE [LARGE SCALE GENOMIC DNA]</scope>
    <source>
        <strain evidence="9 12">NBRC 15538</strain>
    </source>
</reference>
<reference evidence="10 11" key="1">
    <citation type="submission" date="2018-10" db="EMBL/GenBank/DDBJ databases">
        <title>Phylogenomics of Brevibacillus.</title>
        <authorList>
            <person name="Dunlap C."/>
        </authorList>
    </citation>
    <scope>NUCLEOTIDE SEQUENCE [LARGE SCALE GENOMIC DNA]</scope>
    <source>
        <strain evidence="10 11">NRRL NRS 1219</strain>
    </source>
</reference>
<dbReference type="InterPro" id="IPR020846">
    <property type="entry name" value="MFS_dom"/>
</dbReference>
<dbReference type="PANTHER" id="PTHR43414:SF6">
    <property type="entry name" value="MULTIDRUG RESISTANCE PROTEIN MDTG"/>
    <property type="match status" value="1"/>
</dbReference>
<evidence type="ECO:0000256" key="2">
    <source>
        <dbReference type="ARBA" id="ARBA00022448"/>
    </source>
</evidence>
<dbReference type="Gene3D" id="1.20.1250.20">
    <property type="entry name" value="MFS general substrate transporter like domains"/>
    <property type="match status" value="2"/>
</dbReference>
<evidence type="ECO:0000256" key="4">
    <source>
        <dbReference type="ARBA" id="ARBA00022692"/>
    </source>
</evidence>
<protein>
    <submittedName>
        <fullName evidence="10">MFS transporter</fullName>
    </submittedName>
</protein>
<feature type="transmembrane region" description="Helical" evidence="7">
    <location>
        <begin position="138"/>
        <end position="158"/>
    </location>
</feature>
<dbReference type="Proteomes" id="UP000317180">
    <property type="component" value="Unassembled WGS sequence"/>
</dbReference>
<feature type="transmembrane region" description="Helical" evidence="7">
    <location>
        <begin position="284"/>
        <end position="303"/>
    </location>
</feature>
<dbReference type="Pfam" id="PF00083">
    <property type="entry name" value="Sugar_tr"/>
    <property type="match status" value="1"/>
</dbReference>
<dbReference type="GO" id="GO:0005886">
    <property type="term" value="C:plasma membrane"/>
    <property type="evidence" value="ECO:0007669"/>
    <property type="project" value="UniProtKB-SubCell"/>
</dbReference>
<keyword evidence="5 7" id="KW-1133">Transmembrane helix</keyword>
<feature type="transmembrane region" description="Helical" evidence="7">
    <location>
        <begin position="79"/>
        <end position="98"/>
    </location>
</feature>
<dbReference type="GeneID" id="82813274"/>
<dbReference type="PANTHER" id="PTHR43414">
    <property type="entry name" value="MULTIDRUG RESISTANCE PROTEIN MDTG"/>
    <property type="match status" value="1"/>
</dbReference>
<feature type="domain" description="Major facilitator superfamily (MFS) profile" evidence="8">
    <location>
        <begin position="7"/>
        <end position="396"/>
    </location>
</feature>
<organism evidence="10 11">
    <name type="scientific">Brevibacillus agri</name>
    <dbReference type="NCBI Taxonomy" id="51101"/>
    <lineage>
        <taxon>Bacteria</taxon>
        <taxon>Bacillati</taxon>
        <taxon>Bacillota</taxon>
        <taxon>Bacilli</taxon>
        <taxon>Bacillales</taxon>
        <taxon>Paenibacillaceae</taxon>
        <taxon>Brevibacillus</taxon>
    </lineage>
</organism>
<evidence type="ECO:0000259" key="8">
    <source>
        <dbReference type="PROSITE" id="PS50850"/>
    </source>
</evidence>
<dbReference type="EMBL" id="RHHN01000064">
    <property type="protein sequence ID" value="RNB51411.1"/>
    <property type="molecule type" value="Genomic_DNA"/>
</dbReference>
<dbReference type="RefSeq" id="WP_005827698.1">
    <property type="nucleotide sequence ID" value="NZ_BJOD01000033.1"/>
</dbReference>
<dbReference type="InterPro" id="IPR011701">
    <property type="entry name" value="MFS"/>
</dbReference>
<feature type="transmembrane region" description="Helical" evidence="7">
    <location>
        <begin position="309"/>
        <end position="330"/>
    </location>
</feature>
<keyword evidence="3" id="KW-1003">Cell membrane</keyword>
<dbReference type="Proteomes" id="UP000276178">
    <property type="component" value="Unassembled WGS sequence"/>
</dbReference>
<feature type="transmembrane region" description="Helical" evidence="7">
    <location>
        <begin position="342"/>
        <end position="367"/>
    </location>
</feature>
<evidence type="ECO:0000256" key="6">
    <source>
        <dbReference type="ARBA" id="ARBA00023136"/>
    </source>
</evidence>